<dbReference type="EMBL" id="JAQQWP010000012">
    <property type="protein sequence ID" value="KAK8093038.1"/>
    <property type="molecule type" value="Genomic_DNA"/>
</dbReference>
<keyword evidence="3" id="KW-1185">Reference proteome</keyword>
<organism evidence="2 3">
    <name type="scientific">Apiospora kogelbergensis</name>
    <dbReference type="NCBI Taxonomy" id="1337665"/>
    <lineage>
        <taxon>Eukaryota</taxon>
        <taxon>Fungi</taxon>
        <taxon>Dikarya</taxon>
        <taxon>Ascomycota</taxon>
        <taxon>Pezizomycotina</taxon>
        <taxon>Sordariomycetes</taxon>
        <taxon>Xylariomycetidae</taxon>
        <taxon>Amphisphaeriales</taxon>
        <taxon>Apiosporaceae</taxon>
        <taxon>Apiospora</taxon>
    </lineage>
</organism>
<evidence type="ECO:0000256" key="1">
    <source>
        <dbReference type="SAM" id="MobiDB-lite"/>
    </source>
</evidence>
<feature type="compositionally biased region" description="Low complexity" evidence="1">
    <location>
        <begin position="130"/>
        <end position="148"/>
    </location>
</feature>
<dbReference type="Proteomes" id="UP001392437">
    <property type="component" value="Unassembled WGS sequence"/>
</dbReference>
<dbReference type="AlphaFoldDB" id="A0AAW0QEV4"/>
<gene>
    <name evidence="2" type="ORF">PG999_014625</name>
</gene>
<comment type="caution">
    <text evidence="2">The sequence shown here is derived from an EMBL/GenBank/DDBJ whole genome shotgun (WGS) entry which is preliminary data.</text>
</comment>
<protein>
    <recommendedName>
        <fullName evidence="4">Phytanoyl-CoA dioxygenase (PhyH)</fullName>
    </recommendedName>
</protein>
<accession>A0AAW0QEV4</accession>
<reference evidence="2 3" key="1">
    <citation type="submission" date="2023-01" db="EMBL/GenBank/DDBJ databases">
        <title>Analysis of 21 Apiospora genomes using comparative genomics revels a genus with tremendous synthesis potential of carbohydrate active enzymes and secondary metabolites.</title>
        <authorList>
            <person name="Sorensen T."/>
        </authorList>
    </citation>
    <scope>NUCLEOTIDE SEQUENCE [LARGE SCALE GENOMIC DNA]</scope>
    <source>
        <strain evidence="2 3">CBS 117206</strain>
    </source>
</reference>
<name>A0AAW0QEV4_9PEZI</name>
<proteinExistence type="predicted"/>
<evidence type="ECO:0000313" key="3">
    <source>
        <dbReference type="Proteomes" id="UP001392437"/>
    </source>
</evidence>
<evidence type="ECO:0008006" key="4">
    <source>
        <dbReference type="Google" id="ProtNLM"/>
    </source>
</evidence>
<evidence type="ECO:0000313" key="2">
    <source>
        <dbReference type="EMBL" id="KAK8093038.1"/>
    </source>
</evidence>
<feature type="region of interest" description="Disordered" evidence="1">
    <location>
        <begin position="130"/>
        <end position="164"/>
    </location>
</feature>
<sequence>MGLRTSSIEDDDFAFITYHNKGLSSATEADSREGEEEKNEDLLRVRRDAFWSYCGPLLEPDGTQLPPSLGEWSAAALTGSVLGRLLPFLAFVNDFIAERGLDHYWLTIRATTPTAEYDQPRWHTDDMFFSRSSESSSSTPPQPRSWWSLSKPKGEEAVGHDGQQQQQLDLETDWKVCTTLLGPSTLFVPAPHQPHARERQRLAKEASRRANDHACHSIRCVGCATAADAVRLDLDGSLRDLGVVQAGPGQCAFFRIGPERGAVHSEPCMNGGAAEVDGDTDDGSRGRGRIFVNVVPGRREELERLVGKWGMEFPRSWWIAPSSSVVSPCSATRKSGGGDGG</sequence>